<dbReference type="EMBL" id="JABFUD020000016">
    <property type="protein sequence ID" value="KAI5068579.1"/>
    <property type="molecule type" value="Genomic_DNA"/>
</dbReference>
<reference evidence="2" key="1">
    <citation type="submission" date="2021-01" db="EMBL/GenBank/DDBJ databases">
        <title>Adiantum capillus-veneris genome.</title>
        <authorList>
            <person name="Fang Y."/>
            <person name="Liao Q."/>
        </authorList>
    </citation>
    <scope>NUCLEOTIDE SEQUENCE</scope>
    <source>
        <strain evidence="2">H3</strain>
        <tissue evidence="2">Leaf</tissue>
    </source>
</reference>
<dbReference type="Proteomes" id="UP000886520">
    <property type="component" value="Chromosome 16"/>
</dbReference>
<organism evidence="2 3">
    <name type="scientific">Adiantum capillus-veneris</name>
    <name type="common">Maidenhair fern</name>
    <dbReference type="NCBI Taxonomy" id="13818"/>
    <lineage>
        <taxon>Eukaryota</taxon>
        <taxon>Viridiplantae</taxon>
        <taxon>Streptophyta</taxon>
        <taxon>Embryophyta</taxon>
        <taxon>Tracheophyta</taxon>
        <taxon>Polypodiopsida</taxon>
        <taxon>Polypodiidae</taxon>
        <taxon>Polypodiales</taxon>
        <taxon>Pteridineae</taxon>
        <taxon>Pteridaceae</taxon>
        <taxon>Vittarioideae</taxon>
        <taxon>Adiantum</taxon>
    </lineage>
</organism>
<evidence type="ECO:0000313" key="2">
    <source>
        <dbReference type="EMBL" id="KAI5068579.1"/>
    </source>
</evidence>
<keyword evidence="3" id="KW-1185">Reference proteome</keyword>
<accession>A0A9D4UJC7</accession>
<proteinExistence type="predicted"/>
<evidence type="ECO:0000256" key="1">
    <source>
        <dbReference type="SAM" id="MobiDB-lite"/>
    </source>
</evidence>
<evidence type="ECO:0000313" key="3">
    <source>
        <dbReference type="Proteomes" id="UP000886520"/>
    </source>
</evidence>
<gene>
    <name evidence="2" type="ORF">GOP47_0016924</name>
</gene>
<feature type="region of interest" description="Disordered" evidence="1">
    <location>
        <begin position="1"/>
        <end position="25"/>
    </location>
</feature>
<comment type="caution">
    <text evidence="2">The sequence shown here is derived from an EMBL/GenBank/DDBJ whole genome shotgun (WGS) entry which is preliminary data.</text>
</comment>
<name>A0A9D4UJC7_ADICA</name>
<sequence length="80" mass="9249">MDEDNQSVELNETQTEESANDNDTGFERLGEIIVQIWKELHEPRSEGNETFKSHVSNLIQSLRRSVDEYQLNVIDVQSVN</sequence>
<protein>
    <submittedName>
        <fullName evidence="2">Uncharacterized protein</fullName>
    </submittedName>
</protein>
<dbReference type="AlphaFoldDB" id="A0A9D4UJC7"/>